<dbReference type="InterPro" id="IPR002478">
    <property type="entry name" value="PUA"/>
</dbReference>
<evidence type="ECO:0000313" key="10">
    <source>
        <dbReference type="EMBL" id="RKQ88569.1"/>
    </source>
</evidence>
<evidence type="ECO:0000256" key="6">
    <source>
        <dbReference type="ARBA" id="ARBA00022691"/>
    </source>
</evidence>
<gene>
    <name evidence="10" type="ORF">C7438_0208</name>
</gene>
<dbReference type="SUPFAM" id="SSF53335">
    <property type="entry name" value="S-adenosyl-L-methionine-dependent methyltransferases"/>
    <property type="match status" value="1"/>
</dbReference>
<dbReference type="InterPro" id="IPR029063">
    <property type="entry name" value="SAM-dependent_MTases_sf"/>
</dbReference>
<keyword evidence="11" id="KW-1185">Reference proteome</keyword>
<dbReference type="AlphaFoldDB" id="A0A660L6V7"/>
<dbReference type="SUPFAM" id="SSF88697">
    <property type="entry name" value="PUA domain-like"/>
    <property type="match status" value="1"/>
</dbReference>
<dbReference type="CDD" id="cd02440">
    <property type="entry name" value="AdoMet_MTases"/>
    <property type="match status" value="1"/>
</dbReference>
<dbReference type="GO" id="GO:0003723">
    <property type="term" value="F:RNA binding"/>
    <property type="evidence" value="ECO:0007669"/>
    <property type="project" value="UniProtKB-KW"/>
</dbReference>
<dbReference type="PROSITE" id="PS50890">
    <property type="entry name" value="PUA"/>
    <property type="match status" value="1"/>
</dbReference>
<keyword evidence="5 10" id="KW-0808">Transferase</keyword>
<dbReference type="Gene3D" id="3.30.750.80">
    <property type="entry name" value="RNA methyltransferase domain (HRMD) like"/>
    <property type="match status" value="1"/>
</dbReference>
<dbReference type="GO" id="GO:0008168">
    <property type="term" value="F:methyltransferase activity"/>
    <property type="evidence" value="ECO:0007669"/>
    <property type="project" value="UniProtKB-KW"/>
</dbReference>
<dbReference type="GO" id="GO:0005737">
    <property type="term" value="C:cytoplasm"/>
    <property type="evidence" value="ECO:0007669"/>
    <property type="project" value="UniProtKB-SubCell"/>
</dbReference>
<dbReference type="Pfam" id="PF17785">
    <property type="entry name" value="PUA_3"/>
    <property type="match status" value="1"/>
</dbReference>
<evidence type="ECO:0000256" key="5">
    <source>
        <dbReference type="ARBA" id="ARBA00022679"/>
    </source>
</evidence>
<evidence type="ECO:0000256" key="1">
    <source>
        <dbReference type="ARBA" id="ARBA00004496"/>
    </source>
</evidence>
<evidence type="ECO:0000256" key="4">
    <source>
        <dbReference type="ARBA" id="ARBA00022603"/>
    </source>
</evidence>
<evidence type="ECO:0000313" key="11">
    <source>
        <dbReference type="Proteomes" id="UP000267019"/>
    </source>
</evidence>
<reference evidence="10 11" key="1">
    <citation type="submission" date="2018-10" db="EMBL/GenBank/DDBJ databases">
        <title>Genomic Encyclopedia of Type Strains, Phase IV (KMG-IV): sequencing the most valuable type-strain genomes for metagenomic binning, comparative biology and taxonomic classification.</title>
        <authorList>
            <person name="Goeker M."/>
        </authorList>
    </citation>
    <scope>NUCLEOTIDE SEQUENCE [LARGE SCALE GENOMIC DNA]</scope>
    <source>
        <strain evidence="10 11">DSM 22653</strain>
    </source>
</reference>
<dbReference type="InterPro" id="IPR015947">
    <property type="entry name" value="PUA-like_sf"/>
</dbReference>
<dbReference type="PANTHER" id="PTHR42873:SF1">
    <property type="entry name" value="S-ADENOSYLMETHIONINE-DEPENDENT METHYLTRANSFERASE DOMAIN-CONTAINING PROTEIN"/>
    <property type="match status" value="1"/>
</dbReference>
<dbReference type="InterPro" id="IPR041532">
    <property type="entry name" value="RlmI-like_PUA"/>
</dbReference>
<keyword evidence="2" id="KW-0963">Cytoplasm</keyword>
<sequence>MPYAKRPFPRVTLKRERRRRLEQGHPWVFRTEVARVEGDPAPGDLVDVVNHEGVFLAHGFINPLAPQILVRILTYDPAEAVDEGFFLRRIREALRYRERLFGDLHAARIVFGEADFLPGLVVDKFADVLSVQILAYGMEVRKEYIRGALVELLRPRGIYLRNDVPVRAVEGLPLETGVWYGEVPERVEIREHGLRFLVDVQSGHKTGYFLDQRENRAAIAPFMRGPDGEGAEVLDCFSHTGAFAVHAAHFGARRVLAVDVSEASLALARENARINGVDGRVEFRRANCFDELRRLEAEGARFDVVILDPPAFAKHRRALEGALRGYKEINLRALRLLRDGGFLITASCSQPVSRETFLATILAAAQDARKLLRLVEFRTAARDHPVLLGAEETNYLKFAVFEVRNRGA</sequence>
<evidence type="ECO:0000256" key="8">
    <source>
        <dbReference type="ARBA" id="ARBA00038091"/>
    </source>
</evidence>
<proteinExistence type="inferred from homology"/>
<dbReference type="InterPro" id="IPR036974">
    <property type="entry name" value="PUA_sf"/>
</dbReference>
<keyword evidence="4 10" id="KW-0489">Methyltransferase</keyword>
<comment type="caution">
    <text evidence="10">The sequence shown here is derived from an EMBL/GenBank/DDBJ whole genome shotgun (WGS) entry which is preliminary data.</text>
</comment>
<evidence type="ECO:0000259" key="9">
    <source>
        <dbReference type="SMART" id="SM00359"/>
    </source>
</evidence>
<feature type="domain" description="PUA" evidence="9">
    <location>
        <begin position="9"/>
        <end position="95"/>
    </location>
</feature>
<dbReference type="OrthoDB" id="9805492at2"/>
<organism evidence="10 11">
    <name type="scientific">Brockia lithotrophica</name>
    <dbReference type="NCBI Taxonomy" id="933949"/>
    <lineage>
        <taxon>Bacteria</taxon>
        <taxon>Bacillati</taxon>
        <taxon>Bacillota</taxon>
        <taxon>Bacilli</taxon>
        <taxon>Bacillales</taxon>
        <taxon>Bacillales Family X. Incertae Sedis</taxon>
        <taxon>Brockia</taxon>
    </lineage>
</organism>
<comment type="similarity">
    <text evidence="8">Belongs to the methyltransferase superfamily. RlmI family.</text>
</comment>
<dbReference type="Proteomes" id="UP000267019">
    <property type="component" value="Unassembled WGS sequence"/>
</dbReference>
<keyword evidence="3" id="KW-0698">rRNA processing</keyword>
<dbReference type="CDD" id="cd21153">
    <property type="entry name" value="PUA_RlmI"/>
    <property type="match status" value="1"/>
</dbReference>
<protein>
    <submittedName>
        <fullName evidence="10">23S rRNA (Cytosine1962-C5)-methyltransferase</fullName>
    </submittedName>
</protein>
<dbReference type="SMART" id="SM00359">
    <property type="entry name" value="PUA"/>
    <property type="match status" value="1"/>
</dbReference>
<dbReference type="GO" id="GO:0032259">
    <property type="term" value="P:methylation"/>
    <property type="evidence" value="ECO:0007669"/>
    <property type="project" value="UniProtKB-KW"/>
</dbReference>
<name>A0A660L6V7_9BACL</name>
<keyword evidence="6" id="KW-0949">S-adenosyl-L-methionine</keyword>
<evidence type="ECO:0000256" key="3">
    <source>
        <dbReference type="ARBA" id="ARBA00022552"/>
    </source>
</evidence>
<dbReference type="InterPro" id="IPR019614">
    <property type="entry name" value="SAM-dep_methyl-trfase"/>
</dbReference>
<dbReference type="Gene3D" id="3.40.50.150">
    <property type="entry name" value="Vaccinia Virus protein VP39"/>
    <property type="match status" value="1"/>
</dbReference>
<evidence type="ECO:0000256" key="7">
    <source>
        <dbReference type="ARBA" id="ARBA00022884"/>
    </source>
</evidence>
<dbReference type="CDD" id="cd11572">
    <property type="entry name" value="RlmI_M_like"/>
    <property type="match status" value="1"/>
</dbReference>
<keyword evidence="7" id="KW-0694">RNA-binding</keyword>
<dbReference type="PANTHER" id="PTHR42873">
    <property type="entry name" value="RIBOSOMAL RNA LARGE SUBUNIT METHYLTRANSFERASE"/>
    <property type="match status" value="1"/>
</dbReference>
<dbReference type="EMBL" id="RBIJ01000001">
    <property type="protein sequence ID" value="RKQ88569.1"/>
    <property type="molecule type" value="Genomic_DNA"/>
</dbReference>
<accession>A0A660L6V7</accession>
<dbReference type="Gene3D" id="2.30.130.10">
    <property type="entry name" value="PUA domain"/>
    <property type="match status" value="1"/>
</dbReference>
<dbReference type="Pfam" id="PF10672">
    <property type="entry name" value="Methyltrans_SAM"/>
    <property type="match status" value="1"/>
</dbReference>
<dbReference type="GO" id="GO:0006364">
    <property type="term" value="P:rRNA processing"/>
    <property type="evidence" value="ECO:0007669"/>
    <property type="project" value="UniProtKB-KW"/>
</dbReference>
<evidence type="ECO:0000256" key="2">
    <source>
        <dbReference type="ARBA" id="ARBA00022490"/>
    </source>
</evidence>
<comment type="subcellular location">
    <subcellularLocation>
        <location evidence="1">Cytoplasm</location>
    </subcellularLocation>
</comment>
<dbReference type="RefSeq" id="WP_121443494.1">
    <property type="nucleotide sequence ID" value="NZ_RBIJ01000001.1"/>
</dbReference>